<accession>A0A2H0W9X6</accession>
<sequence length="196" mass="22989">MKKLTLPKLPYKYNALEPIISKRIMELHHDIHHQGYVNAANQALESLTKARKGKKQIDYKSVLKSLSFNLNGHLMHSLFWQNMRSPNSKNEPMRKIRKALIKNFGSIVNFKNEFSKTTSTVEGSGWGALVKNKDNDLLVIQIEKHNLLHLTGFTPILVNDVWEHAYYLDYANKRDEYVDQWWSVINWDKVEKRLLK</sequence>
<evidence type="ECO:0000256" key="1">
    <source>
        <dbReference type="ARBA" id="ARBA00008714"/>
    </source>
</evidence>
<comment type="function">
    <text evidence="6">Destroys radicals which are normally produced within the cells and which are toxic to biological systems.</text>
</comment>
<evidence type="ECO:0000256" key="6">
    <source>
        <dbReference type="RuleBase" id="RU000414"/>
    </source>
</evidence>
<protein>
    <recommendedName>
        <fullName evidence="2 6">Superoxide dismutase</fullName>
        <ecNumber evidence="2 6">1.15.1.1</ecNumber>
    </recommendedName>
</protein>
<evidence type="ECO:0000256" key="4">
    <source>
        <dbReference type="ARBA" id="ARBA00023002"/>
    </source>
</evidence>
<gene>
    <name evidence="9" type="ORF">COT75_01405</name>
</gene>
<dbReference type="GO" id="GO:0046872">
    <property type="term" value="F:metal ion binding"/>
    <property type="evidence" value="ECO:0007669"/>
    <property type="project" value="UniProtKB-KW"/>
</dbReference>
<dbReference type="AlphaFoldDB" id="A0A2H0W9X6"/>
<evidence type="ECO:0000259" key="7">
    <source>
        <dbReference type="Pfam" id="PF00081"/>
    </source>
</evidence>
<dbReference type="PANTHER" id="PTHR11404:SF6">
    <property type="entry name" value="SUPEROXIDE DISMUTASE [MN], MITOCHONDRIAL"/>
    <property type="match status" value="1"/>
</dbReference>
<dbReference type="FunFam" id="3.55.40.20:FF:000004">
    <property type="entry name" value="Superoxide dismutase [Fe]"/>
    <property type="match status" value="1"/>
</dbReference>
<dbReference type="Pfam" id="PF02777">
    <property type="entry name" value="Sod_Fe_C"/>
    <property type="match status" value="1"/>
</dbReference>
<comment type="catalytic activity">
    <reaction evidence="6">
        <text>2 superoxide + 2 H(+) = H2O2 + O2</text>
        <dbReference type="Rhea" id="RHEA:20696"/>
        <dbReference type="ChEBI" id="CHEBI:15378"/>
        <dbReference type="ChEBI" id="CHEBI:15379"/>
        <dbReference type="ChEBI" id="CHEBI:16240"/>
        <dbReference type="ChEBI" id="CHEBI:18421"/>
        <dbReference type="EC" id="1.15.1.1"/>
    </reaction>
</comment>
<dbReference type="Gene3D" id="3.55.40.20">
    <property type="entry name" value="Iron/manganese superoxide dismutase, C-terminal domain"/>
    <property type="match status" value="1"/>
</dbReference>
<reference evidence="10" key="1">
    <citation type="submission" date="2017-09" db="EMBL/GenBank/DDBJ databases">
        <title>Depth-based differentiation of microbial function through sediment-hosted aquifers and enrichment of novel symbionts in the deep terrestrial subsurface.</title>
        <authorList>
            <person name="Probst A.J."/>
            <person name="Ladd B."/>
            <person name="Jarett J.K."/>
            <person name="Geller-Mcgrath D.E."/>
            <person name="Sieber C.M.K."/>
            <person name="Emerson J.B."/>
            <person name="Anantharaman K."/>
            <person name="Thomas B.C."/>
            <person name="Malmstrom R."/>
            <person name="Stieglmeier M."/>
            <person name="Klingl A."/>
            <person name="Woyke T."/>
            <person name="Ryan C.M."/>
            <person name="Banfield J.F."/>
        </authorList>
    </citation>
    <scope>NUCLEOTIDE SEQUENCE [LARGE SCALE GENOMIC DNA]</scope>
</reference>
<feature type="binding site" evidence="5">
    <location>
        <position position="76"/>
    </location>
    <ligand>
        <name>Mn(2+)</name>
        <dbReference type="ChEBI" id="CHEBI:29035"/>
    </ligand>
</feature>
<name>A0A2H0W9X6_9BACT</name>
<dbReference type="InterPro" id="IPR036314">
    <property type="entry name" value="SOD_C_sf"/>
</dbReference>
<dbReference type="InterPro" id="IPR019831">
    <property type="entry name" value="Mn/Fe_SOD_N"/>
</dbReference>
<dbReference type="InterPro" id="IPR050265">
    <property type="entry name" value="Fe/Mn_Superoxide_Dismutase"/>
</dbReference>
<feature type="binding site" evidence="5">
    <location>
        <position position="160"/>
    </location>
    <ligand>
        <name>Mn(2+)</name>
        <dbReference type="ChEBI" id="CHEBI:29035"/>
    </ligand>
</feature>
<dbReference type="EMBL" id="PEZT01000009">
    <property type="protein sequence ID" value="PIS09437.1"/>
    <property type="molecule type" value="Genomic_DNA"/>
</dbReference>
<dbReference type="Proteomes" id="UP000230093">
    <property type="component" value="Unassembled WGS sequence"/>
</dbReference>
<dbReference type="SUPFAM" id="SSF46609">
    <property type="entry name" value="Fe,Mn superoxide dismutase (SOD), N-terminal domain"/>
    <property type="match status" value="1"/>
</dbReference>
<dbReference type="SUPFAM" id="SSF54719">
    <property type="entry name" value="Fe,Mn superoxide dismutase (SOD), C-terminal domain"/>
    <property type="match status" value="1"/>
</dbReference>
<dbReference type="InterPro" id="IPR019832">
    <property type="entry name" value="Mn/Fe_SOD_C"/>
</dbReference>
<feature type="domain" description="Manganese/iron superoxide dismutase C-terminal" evidence="8">
    <location>
        <begin position="94"/>
        <end position="193"/>
    </location>
</feature>
<keyword evidence="3 5" id="KW-0479">Metal-binding</keyword>
<dbReference type="GO" id="GO:0004784">
    <property type="term" value="F:superoxide dismutase activity"/>
    <property type="evidence" value="ECO:0007669"/>
    <property type="project" value="UniProtKB-EC"/>
</dbReference>
<evidence type="ECO:0000256" key="2">
    <source>
        <dbReference type="ARBA" id="ARBA00012682"/>
    </source>
</evidence>
<proteinExistence type="inferred from homology"/>
<feature type="binding site" evidence="5">
    <location>
        <position position="28"/>
    </location>
    <ligand>
        <name>Mn(2+)</name>
        <dbReference type="ChEBI" id="CHEBI:29035"/>
    </ligand>
</feature>
<dbReference type="Pfam" id="PF00081">
    <property type="entry name" value="Sod_Fe_N"/>
    <property type="match status" value="1"/>
</dbReference>
<evidence type="ECO:0000313" key="10">
    <source>
        <dbReference type="Proteomes" id="UP000230093"/>
    </source>
</evidence>
<evidence type="ECO:0000259" key="8">
    <source>
        <dbReference type="Pfam" id="PF02777"/>
    </source>
</evidence>
<dbReference type="FunFam" id="1.10.287.990:FF:000001">
    <property type="entry name" value="Superoxide dismutase"/>
    <property type="match status" value="1"/>
</dbReference>
<dbReference type="Gene3D" id="1.10.287.990">
    <property type="entry name" value="Fe,Mn superoxide dismutase (SOD) domain"/>
    <property type="match status" value="1"/>
</dbReference>
<comment type="similarity">
    <text evidence="1 6">Belongs to the iron/manganese superoxide dismutase family.</text>
</comment>
<dbReference type="PANTHER" id="PTHR11404">
    <property type="entry name" value="SUPEROXIDE DISMUTASE 2"/>
    <property type="match status" value="1"/>
</dbReference>
<feature type="domain" description="Manganese/iron superoxide dismutase N-terminal" evidence="7">
    <location>
        <begin position="5"/>
        <end position="83"/>
    </location>
</feature>
<dbReference type="InterPro" id="IPR001189">
    <property type="entry name" value="Mn/Fe_SOD"/>
</dbReference>
<dbReference type="EC" id="1.15.1.1" evidence="2 6"/>
<comment type="caution">
    <text evidence="9">The sequence shown here is derived from an EMBL/GenBank/DDBJ whole genome shotgun (WGS) entry which is preliminary data.</text>
</comment>
<evidence type="ECO:0000256" key="5">
    <source>
        <dbReference type="PIRSR" id="PIRSR000349-1"/>
    </source>
</evidence>
<evidence type="ECO:0000256" key="3">
    <source>
        <dbReference type="ARBA" id="ARBA00022723"/>
    </source>
</evidence>
<dbReference type="PRINTS" id="PR01703">
    <property type="entry name" value="MNSODISMTASE"/>
</dbReference>
<dbReference type="InterPro" id="IPR036324">
    <property type="entry name" value="Mn/Fe_SOD_N_sf"/>
</dbReference>
<evidence type="ECO:0000313" key="9">
    <source>
        <dbReference type="EMBL" id="PIS09437.1"/>
    </source>
</evidence>
<organism evidence="9 10">
    <name type="scientific">Candidatus Beckwithbacteria bacterium CG10_big_fil_rev_8_21_14_0_10_34_10</name>
    <dbReference type="NCBI Taxonomy" id="1974495"/>
    <lineage>
        <taxon>Bacteria</taxon>
        <taxon>Candidatus Beckwithiibacteriota</taxon>
    </lineage>
</organism>
<dbReference type="PIRSF" id="PIRSF000349">
    <property type="entry name" value="SODismutase"/>
    <property type="match status" value="1"/>
</dbReference>
<feature type="binding site" evidence="5">
    <location>
        <position position="164"/>
    </location>
    <ligand>
        <name>Mn(2+)</name>
        <dbReference type="ChEBI" id="CHEBI:29035"/>
    </ligand>
</feature>
<keyword evidence="4 6" id="KW-0560">Oxidoreductase</keyword>
<dbReference type="InterPro" id="IPR019833">
    <property type="entry name" value="Mn/Fe_SOD_BS"/>
</dbReference>
<dbReference type="PROSITE" id="PS00088">
    <property type="entry name" value="SOD_MN"/>
    <property type="match status" value="1"/>
</dbReference>